<dbReference type="AlphaFoldDB" id="A0A6L7G7S4"/>
<accession>A0A6L7G7S4</accession>
<gene>
    <name evidence="1" type="ORF">GR170_20805</name>
</gene>
<dbReference type="Proteomes" id="UP000477911">
    <property type="component" value="Unassembled WGS sequence"/>
</dbReference>
<organism evidence="1 2">
    <name type="scientific">Pseudooceanicola albus</name>
    <dbReference type="NCBI Taxonomy" id="2692189"/>
    <lineage>
        <taxon>Bacteria</taxon>
        <taxon>Pseudomonadati</taxon>
        <taxon>Pseudomonadota</taxon>
        <taxon>Alphaproteobacteria</taxon>
        <taxon>Rhodobacterales</taxon>
        <taxon>Paracoccaceae</taxon>
        <taxon>Pseudooceanicola</taxon>
    </lineage>
</organism>
<evidence type="ECO:0000313" key="2">
    <source>
        <dbReference type="Proteomes" id="UP000477911"/>
    </source>
</evidence>
<proteinExistence type="predicted"/>
<comment type="caution">
    <text evidence="1">The sequence shown here is derived from an EMBL/GenBank/DDBJ whole genome shotgun (WGS) entry which is preliminary data.</text>
</comment>
<reference evidence="1 2" key="1">
    <citation type="submission" date="2019-12" db="EMBL/GenBank/DDBJ databases">
        <authorList>
            <person name="Li M."/>
        </authorList>
    </citation>
    <scope>NUCLEOTIDE SEQUENCE [LARGE SCALE GENOMIC DNA]</scope>
    <source>
        <strain evidence="1 2">GBMRC 2024</strain>
    </source>
</reference>
<protein>
    <recommendedName>
        <fullName evidence="3">Carrier domain-containing protein</fullName>
    </recommendedName>
</protein>
<name>A0A6L7G7S4_9RHOB</name>
<evidence type="ECO:0008006" key="3">
    <source>
        <dbReference type="Google" id="ProtNLM"/>
    </source>
</evidence>
<keyword evidence="2" id="KW-1185">Reference proteome</keyword>
<dbReference type="EMBL" id="WUMU01000026">
    <property type="protein sequence ID" value="MXN20284.1"/>
    <property type="molecule type" value="Genomic_DNA"/>
</dbReference>
<evidence type="ECO:0000313" key="1">
    <source>
        <dbReference type="EMBL" id="MXN20284.1"/>
    </source>
</evidence>
<dbReference type="RefSeq" id="WP_160896410.1">
    <property type="nucleotide sequence ID" value="NZ_WUMU01000026.1"/>
</dbReference>
<sequence length="93" mass="10001">MPPDISPILDSLRDIGLGPQRLERARQDCVLFGPGGLLNSIELVQFIASLSEQSGIDAFEFMEGFQPGTEGILSSVGRLQAFLAERAPQARAS</sequence>